<dbReference type="PROSITE" id="PS50075">
    <property type="entry name" value="CARRIER"/>
    <property type="match status" value="1"/>
</dbReference>
<comment type="caution">
    <text evidence="2">The sequence shown here is derived from an EMBL/GenBank/DDBJ whole genome shotgun (WGS) entry which is preliminary data.</text>
</comment>
<proteinExistence type="predicted"/>
<evidence type="ECO:0000259" key="1">
    <source>
        <dbReference type="PROSITE" id="PS50075"/>
    </source>
</evidence>
<dbReference type="InterPro" id="IPR036736">
    <property type="entry name" value="ACP-like_sf"/>
</dbReference>
<dbReference type="Pfam" id="PF13193">
    <property type="entry name" value="AMP-binding_C"/>
    <property type="match status" value="1"/>
</dbReference>
<dbReference type="InterPro" id="IPR045851">
    <property type="entry name" value="AMP-bd_C_sf"/>
</dbReference>
<dbReference type="InterPro" id="IPR000873">
    <property type="entry name" value="AMP-dep_synth/lig_dom"/>
</dbReference>
<dbReference type="PANTHER" id="PTHR45527">
    <property type="entry name" value="NONRIBOSOMAL PEPTIDE SYNTHETASE"/>
    <property type="match status" value="1"/>
</dbReference>
<dbReference type="Gene3D" id="2.30.38.10">
    <property type="entry name" value="Luciferase, Domain 3"/>
    <property type="match status" value="1"/>
</dbReference>
<dbReference type="Gene3D" id="1.10.1200.10">
    <property type="entry name" value="ACP-like"/>
    <property type="match status" value="1"/>
</dbReference>
<gene>
    <name evidence="2" type="ORF">HBH25_00275</name>
</gene>
<dbReference type="Pfam" id="PF00501">
    <property type="entry name" value="AMP-binding"/>
    <property type="match status" value="1"/>
</dbReference>
<protein>
    <submittedName>
        <fullName evidence="2">Amino acid adenylation domain-containing protein</fullName>
    </submittedName>
</protein>
<dbReference type="SUPFAM" id="SSF56801">
    <property type="entry name" value="Acetyl-CoA synthetase-like"/>
    <property type="match status" value="1"/>
</dbReference>
<dbReference type="InterPro" id="IPR009081">
    <property type="entry name" value="PP-bd_ACP"/>
</dbReference>
<reference evidence="2 3" key="1">
    <citation type="submission" date="2020-03" db="EMBL/GenBank/DDBJ databases">
        <authorList>
            <person name="Wang L."/>
            <person name="He N."/>
            <person name="Li Y."/>
            <person name="Fang Y."/>
            <person name="Zhang F."/>
        </authorList>
    </citation>
    <scope>NUCLEOTIDE SEQUENCE [LARGE SCALE GENOMIC DNA]</scope>
    <source>
        <strain evidence="3">hsmgli-8</strain>
    </source>
</reference>
<keyword evidence="3" id="KW-1185">Reference proteome</keyword>
<dbReference type="InterPro" id="IPR025110">
    <property type="entry name" value="AMP-bd_C"/>
</dbReference>
<dbReference type="NCBIfam" id="TIGR01733">
    <property type="entry name" value="AA-adenyl-dom"/>
    <property type="match status" value="1"/>
</dbReference>
<dbReference type="RefSeq" id="WP_168080354.1">
    <property type="nucleotide sequence ID" value="NZ_JAAVJI010000001.1"/>
</dbReference>
<dbReference type="InterPro" id="IPR020845">
    <property type="entry name" value="AMP-binding_CS"/>
</dbReference>
<dbReference type="SUPFAM" id="SSF47336">
    <property type="entry name" value="ACP-like"/>
    <property type="match status" value="1"/>
</dbReference>
<dbReference type="Pfam" id="PF00550">
    <property type="entry name" value="PP-binding"/>
    <property type="match status" value="1"/>
</dbReference>
<name>A0ABX0Y7N0_9PSED</name>
<organism evidence="2 3">
    <name type="scientific">Pseudomonas quercus</name>
    <dbReference type="NCBI Taxonomy" id="2722792"/>
    <lineage>
        <taxon>Bacteria</taxon>
        <taxon>Pseudomonadati</taxon>
        <taxon>Pseudomonadota</taxon>
        <taxon>Gammaproteobacteria</taxon>
        <taxon>Pseudomonadales</taxon>
        <taxon>Pseudomonadaceae</taxon>
        <taxon>Pseudomonas</taxon>
    </lineage>
</organism>
<evidence type="ECO:0000313" key="3">
    <source>
        <dbReference type="Proteomes" id="UP000746535"/>
    </source>
</evidence>
<feature type="domain" description="Carrier" evidence="1">
    <location>
        <begin position="528"/>
        <end position="603"/>
    </location>
</feature>
<dbReference type="InterPro" id="IPR010071">
    <property type="entry name" value="AA_adenyl_dom"/>
</dbReference>
<dbReference type="EMBL" id="JAAVJI010000001">
    <property type="protein sequence ID" value="NJO99307.1"/>
    <property type="molecule type" value="Genomic_DNA"/>
</dbReference>
<dbReference type="Gene3D" id="3.40.50.980">
    <property type="match status" value="2"/>
</dbReference>
<evidence type="ECO:0000313" key="2">
    <source>
        <dbReference type="EMBL" id="NJO99307.1"/>
    </source>
</evidence>
<dbReference type="Proteomes" id="UP000746535">
    <property type="component" value="Unassembled WGS sequence"/>
</dbReference>
<dbReference type="PROSITE" id="PS00455">
    <property type="entry name" value="AMP_BINDING"/>
    <property type="match status" value="1"/>
</dbReference>
<sequence>MATHHMHPFAASSTAAFSGADHASLPVHGLIQQRAKAHPQALAISDGSTRLTFAELDQAACELAADLQRRGAGPETLVGVSVARSTDLFVALLAVLKAGAAFVPLDRTYPVERLRYMVEDAGIAVWLMGQGVEPLEGFDPAHVIVMGQAMAASAKPLAPAAVHPQQLAYLIYTSGSTGAPKGVAVEHGPLAMHCQAIVERYGVREGDVVLHFASVNFDGAHEGWLAPLIAGAAIVVTGDALWDPEQTVATLQREAVTIAAFPPAYLRTLAHWCADHQVRLPGVRSWTTGGEAMSRQACAVIQDALAPQRLVNGYGPTETVITPLLWTSDDPTELGDLAWLPIGTPVGARHVALQTLDADGPADEGELLIGGYGLARGYHRRPALTAERFLPDPDGLPGARRYHTGDRVRRLSDGAYAYLGRTDDQLKLRGLRIEPGEIERCLLDCPGVREAAVVLCQTQAGPQLVGFFSAEGGHDRIDALRQALEQRLPAHMVPAHLVALEALPRLPTGKLDRGQLTAPRGHRPAWRAPEGHVAQALAAIWEAQLHVIDVGLDDHFFELGGNSLIAASVQAQVRERLHPDFRLALLFEAPRLADLAELIERDAQAAEHDEAQALSRLEAMLDLAEEHTDVVAR</sequence>
<dbReference type="PANTHER" id="PTHR45527:SF1">
    <property type="entry name" value="FATTY ACID SYNTHASE"/>
    <property type="match status" value="1"/>
</dbReference>
<dbReference type="Gene3D" id="3.30.300.30">
    <property type="match status" value="1"/>
</dbReference>
<accession>A0ABX0Y7N0</accession>